<reference evidence="1" key="1">
    <citation type="submission" date="2017-08" db="EMBL/GenBank/DDBJ databases">
        <authorList>
            <person name="Polle J.E."/>
            <person name="Barry K."/>
            <person name="Cushman J."/>
            <person name="Schmutz J."/>
            <person name="Tran D."/>
            <person name="Hathwaick L.T."/>
            <person name="Yim W.C."/>
            <person name="Jenkins J."/>
            <person name="Mckie-Krisberg Z.M."/>
            <person name="Prochnik S."/>
            <person name="Lindquist E."/>
            <person name="Dockter R.B."/>
            <person name="Adam C."/>
            <person name="Molina H."/>
            <person name="Bunkerborg J."/>
            <person name="Jin E."/>
            <person name="Buchheim M."/>
            <person name="Magnuson J."/>
        </authorList>
    </citation>
    <scope>NUCLEOTIDE SEQUENCE</scope>
    <source>
        <strain evidence="1">CCAP 19/18</strain>
    </source>
</reference>
<gene>
    <name evidence="1" type="ORF">DUNSADRAFT_7547</name>
</gene>
<dbReference type="EMBL" id="MU072187">
    <property type="protein sequence ID" value="KAF5825690.1"/>
    <property type="molecule type" value="Genomic_DNA"/>
</dbReference>
<feature type="non-terminal residue" evidence="1">
    <location>
        <position position="184"/>
    </location>
</feature>
<dbReference type="InterPro" id="IPR053137">
    <property type="entry name" value="NLR-like"/>
</dbReference>
<dbReference type="InterPro" id="IPR011990">
    <property type="entry name" value="TPR-like_helical_dom_sf"/>
</dbReference>
<keyword evidence="2" id="KW-1185">Reference proteome</keyword>
<evidence type="ECO:0000313" key="1">
    <source>
        <dbReference type="EMBL" id="KAF5825690.1"/>
    </source>
</evidence>
<evidence type="ECO:0008006" key="3">
    <source>
        <dbReference type="Google" id="ProtNLM"/>
    </source>
</evidence>
<accession>A0ABQ7FTB1</accession>
<comment type="caution">
    <text evidence="1">The sequence shown here is derived from an EMBL/GenBank/DDBJ whole genome shotgun (WGS) entry which is preliminary data.</text>
</comment>
<dbReference type="Pfam" id="PF13374">
    <property type="entry name" value="TPR_10"/>
    <property type="match status" value="1"/>
</dbReference>
<dbReference type="SUPFAM" id="SSF48452">
    <property type="entry name" value="TPR-like"/>
    <property type="match status" value="1"/>
</dbReference>
<dbReference type="PANTHER" id="PTHR46082:SF6">
    <property type="entry name" value="AAA+ ATPASE DOMAIN-CONTAINING PROTEIN-RELATED"/>
    <property type="match status" value="1"/>
</dbReference>
<dbReference type="Proteomes" id="UP000815325">
    <property type="component" value="Unassembled WGS sequence"/>
</dbReference>
<dbReference type="Gene3D" id="1.25.40.10">
    <property type="entry name" value="Tetratricopeptide repeat domain"/>
    <property type="match status" value="1"/>
</dbReference>
<name>A0ABQ7FTB1_DUNSA</name>
<proteinExistence type="predicted"/>
<dbReference type="Pfam" id="PF13424">
    <property type="entry name" value="TPR_12"/>
    <property type="match status" value="1"/>
</dbReference>
<organism evidence="1 2">
    <name type="scientific">Dunaliella salina</name>
    <name type="common">Green alga</name>
    <name type="synonym">Protococcus salinus</name>
    <dbReference type="NCBI Taxonomy" id="3046"/>
    <lineage>
        <taxon>Eukaryota</taxon>
        <taxon>Viridiplantae</taxon>
        <taxon>Chlorophyta</taxon>
        <taxon>core chlorophytes</taxon>
        <taxon>Chlorophyceae</taxon>
        <taxon>CS clade</taxon>
        <taxon>Chlamydomonadales</taxon>
        <taxon>Dunaliellaceae</taxon>
        <taxon>Dunaliella</taxon>
    </lineage>
</organism>
<dbReference type="PANTHER" id="PTHR46082">
    <property type="entry name" value="ATP/GTP-BINDING PROTEIN-RELATED"/>
    <property type="match status" value="1"/>
</dbReference>
<sequence>MLRVWNAGKHAEAEVLWKKTLEGFKLLKEAGKGDVAVILGHLEEANCMHDLANCLLAQDKPDEAESFFRAAVEERSRILPSDHPDLLKSTAKLADSLWNRGDYVAAEPHYRAAFEGQQQALGLSHLATLSAATDLAKCQQKLEKHAEEEAVLKMVTGELQQQKGPDDADTLAATAALAQSLSRQ</sequence>
<evidence type="ECO:0000313" key="2">
    <source>
        <dbReference type="Proteomes" id="UP000815325"/>
    </source>
</evidence>
<protein>
    <recommendedName>
        <fullName evidence="3">Kinesin light chain</fullName>
    </recommendedName>
</protein>